<dbReference type="AlphaFoldDB" id="W9XY30"/>
<proteinExistence type="predicted"/>
<sequence length="397" mass="45994">MATLAVEHTSYVQLYESLNEGTQAWARKEWYYPRLGARSTPDPELEAKVAQFTPDQVVWMHNWVLDHLLTTPWLRAEWRHNLTDYCQLLAIDSGDEPPYPDYEMRYSERKCFLHPAALLRCGPELRNDHRFLEAVFEGVFIDRMVIVLWRMCAANGLTHHFLRPHSLQLCFPYTLTAPNTDTNDTLTSAFQGLQLNGQGHNQVNVNGQTRTQTQTQFQMTDDDFQELLGRTMWYYRTMLEEHTSQWPPAKMENDLRERYLHVYMALHVGHGVDVQHNDLGWTMFSGPNLYEENGDLPPANPMAVPNVLHTHGVLLDWVHRPDDEVGGCAIVARPDGQIMPFDVDGLLDIDHVPQGSFFFSTGCPWYTPWPRHDFRRAQFWPAKGSRYRFAAAGFGEW</sequence>
<evidence type="ECO:0000313" key="2">
    <source>
        <dbReference type="Proteomes" id="UP000019478"/>
    </source>
</evidence>
<dbReference type="EMBL" id="AMGY01000005">
    <property type="protein sequence ID" value="EXJ82295.1"/>
    <property type="molecule type" value="Genomic_DNA"/>
</dbReference>
<organism evidence="1 2">
    <name type="scientific">Capronia epimyces CBS 606.96</name>
    <dbReference type="NCBI Taxonomy" id="1182542"/>
    <lineage>
        <taxon>Eukaryota</taxon>
        <taxon>Fungi</taxon>
        <taxon>Dikarya</taxon>
        <taxon>Ascomycota</taxon>
        <taxon>Pezizomycotina</taxon>
        <taxon>Eurotiomycetes</taxon>
        <taxon>Chaetothyriomycetidae</taxon>
        <taxon>Chaetothyriales</taxon>
        <taxon>Herpotrichiellaceae</taxon>
        <taxon>Capronia</taxon>
    </lineage>
</organism>
<gene>
    <name evidence="1" type="ORF">A1O3_06108</name>
</gene>
<name>W9XY30_9EURO</name>
<dbReference type="HOGENOM" id="CLU_731643_0_0_1"/>
<comment type="caution">
    <text evidence="1">The sequence shown here is derived from an EMBL/GenBank/DDBJ whole genome shotgun (WGS) entry which is preliminary data.</text>
</comment>
<dbReference type="GeneID" id="19170218"/>
<dbReference type="RefSeq" id="XP_007734418.1">
    <property type="nucleotide sequence ID" value="XM_007736228.1"/>
</dbReference>
<protein>
    <submittedName>
        <fullName evidence="1">Uncharacterized protein</fullName>
    </submittedName>
</protein>
<accession>W9XY30</accession>
<keyword evidence="2" id="KW-1185">Reference proteome</keyword>
<dbReference type="Proteomes" id="UP000019478">
    <property type="component" value="Unassembled WGS sequence"/>
</dbReference>
<reference evidence="1 2" key="1">
    <citation type="submission" date="2013-03" db="EMBL/GenBank/DDBJ databases">
        <title>The Genome Sequence of Capronia epimyces CBS 606.96.</title>
        <authorList>
            <consortium name="The Broad Institute Genomics Platform"/>
            <person name="Cuomo C."/>
            <person name="de Hoog S."/>
            <person name="Gorbushina A."/>
            <person name="Walker B."/>
            <person name="Young S.K."/>
            <person name="Zeng Q."/>
            <person name="Gargeya S."/>
            <person name="Fitzgerald M."/>
            <person name="Haas B."/>
            <person name="Abouelleil A."/>
            <person name="Allen A.W."/>
            <person name="Alvarado L."/>
            <person name="Arachchi H.M."/>
            <person name="Berlin A.M."/>
            <person name="Chapman S.B."/>
            <person name="Gainer-Dewar J."/>
            <person name="Goldberg J."/>
            <person name="Griggs A."/>
            <person name="Gujja S."/>
            <person name="Hansen M."/>
            <person name="Howarth C."/>
            <person name="Imamovic A."/>
            <person name="Ireland A."/>
            <person name="Larimer J."/>
            <person name="McCowan C."/>
            <person name="Murphy C."/>
            <person name="Pearson M."/>
            <person name="Poon T.W."/>
            <person name="Priest M."/>
            <person name="Roberts A."/>
            <person name="Saif S."/>
            <person name="Shea T."/>
            <person name="Sisk P."/>
            <person name="Sykes S."/>
            <person name="Wortman J."/>
            <person name="Nusbaum C."/>
            <person name="Birren B."/>
        </authorList>
    </citation>
    <scope>NUCLEOTIDE SEQUENCE [LARGE SCALE GENOMIC DNA]</scope>
    <source>
        <strain evidence="1 2">CBS 606.96</strain>
    </source>
</reference>
<evidence type="ECO:0000313" key="1">
    <source>
        <dbReference type="EMBL" id="EXJ82295.1"/>
    </source>
</evidence>